<evidence type="ECO:0008006" key="3">
    <source>
        <dbReference type="Google" id="ProtNLM"/>
    </source>
</evidence>
<dbReference type="InterPro" id="IPR023393">
    <property type="entry name" value="START-like_dom_sf"/>
</dbReference>
<proteinExistence type="predicted"/>
<evidence type="ECO:0000313" key="1">
    <source>
        <dbReference type="EMBL" id="GAB93577.1"/>
    </source>
</evidence>
<dbReference type="InterPro" id="IPR019587">
    <property type="entry name" value="Polyketide_cyclase/dehydratase"/>
</dbReference>
<protein>
    <recommendedName>
        <fullName evidence="3">Polyketide cyclase/dehydrase</fullName>
    </recommendedName>
</protein>
<gene>
    <name evidence="1" type="ORF">GORHZ_229_00200</name>
</gene>
<dbReference type="RefSeq" id="WP_006338927.1">
    <property type="nucleotide sequence ID" value="NZ_BAHC01000229.1"/>
</dbReference>
<dbReference type="SUPFAM" id="SSF55961">
    <property type="entry name" value="Bet v1-like"/>
    <property type="match status" value="1"/>
</dbReference>
<dbReference type="Pfam" id="PF10604">
    <property type="entry name" value="Polyketide_cyc2"/>
    <property type="match status" value="1"/>
</dbReference>
<name>K6WN54_9ACTN</name>
<accession>K6WN54</accession>
<dbReference type="AlphaFoldDB" id="K6WN54"/>
<sequence length="168" mass="18424">MVTTLTTSRSIEIDAPVERVYAFVSDLEKLMQSVPSIRRVVISDRDINEDGVTTSYAWTTTIGIGPLHHEVHGTTTCEQSVLNQRLVYRHAMGLETVETFILEPVQTGTRLTFTASVTSPVPLLERLSVLVASKAQGHAHYVDQVLAEIKREVEVSPDSPPTGSSPNP</sequence>
<dbReference type="EMBL" id="BAHC01000229">
    <property type="protein sequence ID" value="GAB93577.1"/>
    <property type="molecule type" value="Genomic_DNA"/>
</dbReference>
<reference evidence="1 2" key="1">
    <citation type="submission" date="2012-08" db="EMBL/GenBank/DDBJ databases">
        <title>Whole genome shotgun sequence of Gordonia rhizosphera NBRC 16068.</title>
        <authorList>
            <person name="Takarada H."/>
            <person name="Isaki S."/>
            <person name="Hosoyama A."/>
            <person name="Tsuchikane K."/>
            <person name="Katsumata H."/>
            <person name="Baba S."/>
            <person name="Ohji S."/>
            <person name="Yamazaki S."/>
            <person name="Fujita N."/>
        </authorList>
    </citation>
    <scope>NUCLEOTIDE SEQUENCE [LARGE SCALE GENOMIC DNA]</scope>
    <source>
        <strain evidence="1 2">NBRC 16068</strain>
    </source>
</reference>
<organism evidence="1 2">
    <name type="scientific">Gordonia rhizosphera NBRC 16068</name>
    <dbReference type="NCBI Taxonomy" id="1108045"/>
    <lineage>
        <taxon>Bacteria</taxon>
        <taxon>Bacillati</taxon>
        <taxon>Actinomycetota</taxon>
        <taxon>Actinomycetes</taxon>
        <taxon>Mycobacteriales</taxon>
        <taxon>Gordoniaceae</taxon>
        <taxon>Gordonia</taxon>
    </lineage>
</organism>
<keyword evidence="2" id="KW-1185">Reference proteome</keyword>
<dbReference type="STRING" id="1108045.GORHZ_229_00200"/>
<dbReference type="Proteomes" id="UP000008363">
    <property type="component" value="Unassembled WGS sequence"/>
</dbReference>
<dbReference type="OrthoDB" id="9825625at2"/>
<comment type="caution">
    <text evidence="1">The sequence shown here is derived from an EMBL/GenBank/DDBJ whole genome shotgun (WGS) entry which is preliminary data.</text>
</comment>
<dbReference type="Gene3D" id="3.30.530.20">
    <property type="match status" value="1"/>
</dbReference>
<evidence type="ECO:0000313" key="2">
    <source>
        <dbReference type="Proteomes" id="UP000008363"/>
    </source>
</evidence>
<dbReference type="CDD" id="cd07812">
    <property type="entry name" value="SRPBCC"/>
    <property type="match status" value="1"/>
</dbReference>